<protein>
    <submittedName>
        <fullName evidence="1">Uncharacterized protein</fullName>
    </submittedName>
</protein>
<dbReference type="EMBL" id="UINC01060600">
    <property type="protein sequence ID" value="SVB85269.1"/>
    <property type="molecule type" value="Genomic_DNA"/>
</dbReference>
<accession>A0A382HDP0</accession>
<name>A0A382HDP0_9ZZZZ</name>
<sequence length="22" mass="2483">MKHTAIGYHGALVYPKSEKSKH</sequence>
<evidence type="ECO:0000313" key="1">
    <source>
        <dbReference type="EMBL" id="SVB85269.1"/>
    </source>
</evidence>
<gene>
    <name evidence="1" type="ORF">METZ01_LOCUS238123</name>
</gene>
<organism evidence="1">
    <name type="scientific">marine metagenome</name>
    <dbReference type="NCBI Taxonomy" id="408172"/>
    <lineage>
        <taxon>unclassified sequences</taxon>
        <taxon>metagenomes</taxon>
        <taxon>ecological metagenomes</taxon>
    </lineage>
</organism>
<reference evidence="1" key="1">
    <citation type="submission" date="2018-05" db="EMBL/GenBank/DDBJ databases">
        <authorList>
            <person name="Lanie J.A."/>
            <person name="Ng W.-L."/>
            <person name="Kazmierczak K.M."/>
            <person name="Andrzejewski T.M."/>
            <person name="Davidsen T.M."/>
            <person name="Wayne K.J."/>
            <person name="Tettelin H."/>
            <person name="Glass J.I."/>
            <person name="Rusch D."/>
            <person name="Podicherti R."/>
            <person name="Tsui H.-C.T."/>
            <person name="Winkler M.E."/>
        </authorList>
    </citation>
    <scope>NUCLEOTIDE SEQUENCE</scope>
</reference>
<dbReference type="AlphaFoldDB" id="A0A382HDP0"/>
<proteinExistence type="predicted"/>